<evidence type="ECO:0000313" key="11">
    <source>
        <dbReference type="Proteomes" id="UP000248555"/>
    </source>
</evidence>
<dbReference type="InterPro" id="IPR035965">
    <property type="entry name" value="PAS-like_dom_sf"/>
</dbReference>
<evidence type="ECO:0000256" key="3">
    <source>
        <dbReference type="ARBA" id="ARBA00022553"/>
    </source>
</evidence>
<dbReference type="RefSeq" id="WP_146612790.1">
    <property type="nucleotide sequence ID" value="NZ_QLMH01000001.1"/>
</dbReference>
<dbReference type="Gene3D" id="3.30.565.10">
    <property type="entry name" value="Histidine kinase-like ATPase, C-terminal domain"/>
    <property type="match status" value="1"/>
</dbReference>
<evidence type="ECO:0000259" key="9">
    <source>
        <dbReference type="PROSITE" id="PS50109"/>
    </source>
</evidence>
<protein>
    <recommendedName>
        <fullName evidence="2">histidine kinase</fullName>
        <ecNumber evidence="2">2.7.13.3</ecNumber>
    </recommendedName>
</protein>
<comment type="catalytic activity">
    <reaction evidence="1">
        <text>ATP + protein L-histidine = ADP + protein N-phospho-L-histidine.</text>
        <dbReference type="EC" id="2.7.13.3"/>
    </reaction>
</comment>
<dbReference type="CDD" id="cd00075">
    <property type="entry name" value="HATPase"/>
    <property type="match status" value="1"/>
</dbReference>
<dbReference type="InterPro" id="IPR003661">
    <property type="entry name" value="HisK_dim/P_dom"/>
</dbReference>
<dbReference type="EC" id="2.7.13.3" evidence="2"/>
<keyword evidence="3" id="KW-0597">Phosphoprotein</keyword>
<dbReference type="CDD" id="cd00082">
    <property type="entry name" value="HisKA"/>
    <property type="match status" value="1"/>
</dbReference>
<evidence type="ECO:0000256" key="5">
    <source>
        <dbReference type="ARBA" id="ARBA00022741"/>
    </source>
</evidence>
<keyword evidence="7" id="KW-0067">ATP-binding</keyword>
<evidence type="ECO:0000256" key="1">
    <source>
        <dbReference type="ARBA" id="ARBA00000085"/>
    </source>
</evidence>
<dbReference type="PANTHER" id="PTHR43065">
    <property type="entry name" value="SENSOR HISTIDINE KINASE"/>
    <property type="match status" value="1"/>
</dbReference>
<dbReference type="InterPro" id="IPR004358">
    <property type="entry name" value="Sig_transdc_His_kin-like_C"/>
</dbReference>
<dbReference type="InterPro" id="IPR003594">
    <property type="entry name" value="HATPase_dom"/>
</dbReference>
<keyword evidence="5" id="KW-0547">Nucleotide-binding</keyword>
<dbReference type="Gene3D" id="3.30.450.20">
    <property type="entry name" value="PAS domain"/>
    <property type="match status" value="2"/>
</dbReference>
<dbReference type="InterPro" id="IPR000014">
    <property type="entry name" value="PAS"/>
</dbReference>
<comment type="caution">
    <text evidence="10">The sequence shown here is derived from an EMBL/GenBank/DDBJ whole genome shotgun (WGS) entry which is preliminary data.</text>
</comment>
<keyword evidence="6" id="KW-0418">Kinase</keyword>
<proteinExistence type="predicted"/>
<organism evidence="10 11">
    <name type="scientific">Paranoxybacillus vitaminiphilus</name>
    <dbReference type="NCBI Taxonomy" id="581036"/>
    <lineage>
        <taxon>Bacteria</taxon>
        <taxon>Bacillati</taxon>
        <taxon>Bacillota</taxon>
        <taxon>Bacilli</taxon>
        <taxon>Bacillales</taxon>
        <taxon>Anoxybacillaceae</taxon>
        <taxon>Paranoxybacillus</taxon>
    </lineage>
</organism>
<dbReference type="Pfam" id="PF08447">
    <property type="entry name" value="PAS_3"/>
    <property type="match status" value="1"/>
</dbReference>
<gene>
    <name evidence="10" type="ORF">B0I26_10187</name>
</gene>
<dbReference type="Pfam" id="PF00512">
    <property type="entry name" value="HisKA"/>
    <property type="match status" value="1"/>
</dbReference>
<evidence type="ECO:0000256" key="8">
    <source>
        <dbReference type="ARBA" id="ARBA00023012"/>
    </source>
</evidence>
<keyword evidence="8" id="KW-0902">Two-component regulatory system</keyword>
<accession>A0A327YQ81</accession>
<evidence type="ECO:0000256" key="7">
    <source>
        <dbReference type="ARBA" id="ARBA00022840"/>
    </source>
</evidence>
<dbReference type="OrthoDB" id="9815750at2"/>
<evidence type="ECO:0000256" key="4">
    <source>
        <dbReference type="ARBA" id="ARBA00022679"/>
    </source>
</evidence>
<evidence type="ECO:0000313" key="10">
    <source>
        <dbReference type="EMBL" id="RAK23133.1"/>
    </source>
</evidence>
<dbReference type="InterPro" id="IPR036097">
    <property type="entry name" value="HisK_dim/P_sf"/>
</dbReference>
<dbReference type="Gene3D" id="1.10.287.130">
    <property type="match status" value="1"/>
</dbReference>
<evidence type="ECO:0000256" key="2">
    <source>
        <dbReference type="ARBA" id="ARBA00012438"/>
    </source>
</evidence>
<dbReference type="InterPro" id="IPR005467">
    <property type="entry name" value="His_kinase_dom"/>
</dbReference>
<dbReference type="InterPro" id="IPR013655">
    <property type="entry name" value="PAS_fold_3"/>
</dbReference>
<dbReference type="PROSITE" id="PS50109">
    <property type="entry name" value="HIS_KIN"/>
    <property type="match status" value="1"/>
</dbReference>
<dbReference type="SMART" id="SM00091">
    <property type="entry name" value="PAS"/>
    <property type="match status" value="2"/>
</dbReference>
<feature type="domain" description="Histidine kinase" evidence="9">
    <location>
        <begin position="273"/>
        <end position="477"/>
    </location>
</feature>
<dbReference type="PANTHER" id="PTHR43065:SF34">
    <property type="entry name" value="SPORULATION KINASE A"/>
    <property type="match status" value="1"/>
</dbReference>
<evidence type="ECO:0000256" key="6">
    <source>
        <dbReference type="ARBA" id="ARBA00022777"/>
    </source>
</evidence>
<dbReference type="SMART" id="SM00388">
    <property type="entry name" value="HisKA"/>
    <property type="match status" value="1"/>
</dbReference>
<dbReference type="AlphaFoldDB" id="A0A327YQ81"/>
<dbReference type="PRINTS" id="PR00344">
    <property type="entry name" value="BCTRLSENSOR"/>
</dbReference>
<keyword evidence="11" id="KW-1185">Reference proteome</keyword>
<dbReference type="Pfam" id="PF13426">
    <property type="entry name" value="PAS_9"/>
    <property type="match status" value="1"/>
</dbReference>
<dbReference type="GO" id="GO:0005524">
    <property type="term" value="F:ATP binding"/>
    <property type="evidence" value="ECO:0007669"/>
    <property type="project" value="UniProtKB-KW"/>
</dbReference>
<dbReference type="Proteomes" id="UP000248555">
    <property type="component" value="Unassembled WGS sequence"/>
</dbReference>
<dbReference type="CDD" id="cd00130">
    <property type="entry name" value="PAS"/>
    <property type="match status" value="2"/>
</dbReference>
<dbReference type="NCBIfam" id="TIGR00229">
    <property type="entry name" value="sensory_box"/>
    <property type="match status" value="1"/>
</dbReference>
<dbReference type="SUPFAM" id="SSF55874">
    <property type="entry name" value="ATPase domain of HSP90 chaperone/DNA topoisomerase II/histidine kinase"/>
    <property type="match status" value="1"/>
</dbReference>
<dbReference type="InterPro" id="IPR036890">
    <property type="entry name" value="HATPase_C_sf"/>
</dbReference>
<sequence length="484" mass="55540">MQDRFTTFVHNNRQSFPLTANLPYLLRLTNDCYITYASIHIHELLGYRQNEVVQTCFKDYCYFGDYNHFMQKLESVIAANEDYFELELRIRNKIGKFQNVQVAATVLRNAFHHKTEGLLLVMRETTAQESDLEVLYNEKLAQYETLVNHLLEAVVIVCGDQIVFANQASTRLFKADHLKEIIGKSIYDFLHPVHYEIWKSEYMKSAQAVGPVDFVWKTVCGNSFQSEVIIIPTNFKGKQAFQLLIRDVTERKNTERTLIEAEKLSMAGQLAAGIAHEIRNPLTALKGFLQLMKLDLKTKNDYWDIMESELERIETISNELLFLAKPRSTELKLISLKKLIQEVSLLLETQAIMHNIIIDKHFPDEEIVIYGNEVQIKQVFVNLIKNAIEVMPNGGHIFINIEKDEKFVDISVIDQGCGIPEEHLEKIGQPFFSTKKEGTGLGLMITYNIVQNHHGTISVSSQVNVGTTFTITLPLFDESHYTAK</sequence>
<dbReference type="EMBL" id="QLMH01000001">
    <property type="protein sequence ID" value="RAK23133.1"/>
    <property type="molecule type" value="Genomic_DNA"/>
</dbReference>
<name>A0A327YQ81_9BACL</name>
<dbReference type="SUPFAM" id="SSF55785">
    <property type="entry name" value="PYP-like sensor domain (PAS domain)"/>
    <property type="match status" value="2"/>
</dbReference>
<keyword evidence="4" id="KW-0808">Transferase</keyword>
<reference evidence="10 11" key="1">
    <citation type="submission" date="2018-06" db="EMBL/GenBank/DDBJ databases">
        <title>Genomic Encyclopedia of Type Strains, Phase III (KMG-III): the genomes of soil and plant-associated and newly described type strains.</title>
        <authorList>
            <person name="Whitman W."/>
        </authorList>
    </citation>
    <scope>NUCLEOTIDE SEQUENCE [LARGE SCALE GENOMIC DNA]</scope>
    <source>
        <strain evidence="10 11">CGMCC 1.8979</strain>
    </source>
</reference>
<dbReference type="SUPFAM" id="SSF47384">
    <property type="entry name" value="Homodimeric domain of signal transducing histidine kinase"/>
    <property type="match status" value="1"/>
</dbReference>
<dbReference type="SMART" id="SM00387">
    <property type="entry name" value="HATPase_c"/>
    <property type="match status" value="1"/>
</dbReference>
<dbReference type="GO" id="GO:0000155">
    <property type="term" value="F:phosphorelay sensor kinase activity"/>
    <property type="evidence" value="ECO:0007669"/>
    <property type="project" value="InterPro"/>
</dbReference>
<dbReference type="Pfam" id="PF02518">
    <property type="entry name" value="HATPase_c"/>
    <property type="match status" value="1"/>
</dbReference>